<sequence>MTNTKLPYLAIYKTCFVGNVVGKTALIARLRGEEFNPEYKYTIGASLLKGTLSLPSSSELRSDPAKPTKRTTPKAHIQYWDTAGQERFQILKQAFYAGTDVMFLCFDPLDEQSLQTLSSDLESITQPYMPILVETRIDRMLEQDADSVHKPIAEQIVTEFKQKHHISYHFKTSAKTGQGIEEINSFLSELYEAAYREHLAERAEFVAKFSADLDLRHPENKEEQGLSAAFILNFYPYYAVSGIAVIAAAIIIASTYTIPLAIAGTGLLGLATISFFKTPHNELKETQKIAADLTLSEIEAPPQPDF</sequence>
<dbReference type="PRINTS" id="PR00449">
    <property type="entry name" value="RASTRNSFRMNG"/>
</dbReference>
<keyword evidence="2" id="KW-0342">GTP-binding</keyword>
<evidence type="ECO:0000256" key="1">
    <source>
        <dbReference type="ARBA" id="ARBA00022741"/>
    </source>
</evidence>
<evidence type="ECO:0000313" key="4">
    <source>
        <dbReference type="EMBL" id="MFJ1269307.1"/>
    </source>
</evidence>
<dbReference type="Gene3D" id="3.40.50.300">
    <property type="entry name" value="P-loop containing nucleotide triphosphate hydrolases"/>
    <property type="match status" value="1"/>
</dbReference>
<dbReference type="EMBL" id="JBGORX010000005">
    <property type="protein sequence ID" value="MFJ1269307.1"/>
    <property type="molecule type" value="Genomic_DNA"/>
</dbReference>
<keyword evidence="3" id="KW-0812">Transmembrane</keyword>
<keyword evidence="1" id="KW-0547">Nucleotide-binding</keyword>
<accession>A0ABW8D9C8</accession>
<evidence type="ECO:0000256" key="2">
    <source>
        <dbReference type="ARBA" id="ARBA00023134"/>
    </source>
</evidence>
<dbReference type="Proteomes" id="UP001615550">
    <property type="component" value="Unassembled WGS sequence"/>
</dbReference>
<dbReference type="Pfam" id="PF00071">
    <property type="entry name" value="Ras"/>
    <property type="match status" value="1"/>
</dbReference>
<keyword evidence="3" id="KW-0472">Membrane</keyword>
<feature type="transmembrane region" description="Helical" evidence="3">
    <location>
        <begin position="258"/>
        <end position="276"/>
    </location>
</feature>
<reference evidence="4 5" key="1">
    <citation type="submission" date="2024-08" db="EMBL/GenBank/DDBJ databases">
        <title>Draft Genome Sequence of Legionella lytica strain DSB2004, Isolated From a Fire Sprinkler System.</title>
        <authorList>
            <person name="Everhart A.D."/>
            <person name="Kidane D.T."/>
            <person name="Farone A.L."/>
            <person name="Farone M.B."/>
        </authorList>
    </citation>
    <scope>NUCLEOTIDE SEQUENCE [LARGE SCALE GENOMIC DNA]</scope>
    <source>
        <strain evidence="4 5">DSB2004</strain>
    </source>
</reference>
<gene>
    <name evidence="4" type="ORF">ACD661_12135</name>
</gene>
<dbReference type="SUPFAM" id="SSF52540">
    <property type="entry name" value="P-loop containing nucleoside triphosphate hydrolases"/>
    <property type="match status" value="1"/>
</dbReference>
<evidence type="ECO:0000256" key="3">
    <source>
        <dbReference type="SAM" id="Phobius"/>
    </source>
</evidence>
<keyword evidence="3" id="KW-1133">Transmembrane helix</keyword>
<keyword evidence="5" id="KW-1185">Reference proteome</keyword>
<organism evidence="4 5">
    <name type="scientific">Legionella lytica</name>
    <dbReference type="NCBI Taxonomy" id="96232"/>
    <lineage>
        <taxon>Bacteria</taxon>
        <taxon>Pseudomonadati</taxon>
        <taxon>Pseudomonadota</taxon>
        <taxon>Gammaproteobacteria</taxon>
        <taxon>Legionellales</taxon>
        <taxon>Legionellaceae</taxon>
        <taxon>Legionella</taxon>
    </lineage>
</organism>
<dbReference type="InterPro" id="IPR027417">
    <property type="entry name" value="P-loop_NTPase"/>
</dbReference>
<dbReference type="InterPro" id="IPR001806">
    <property type="entry name" value="Small_GTPase"/>
</dbReference>
<dbReference type="RefSeq" id="WP_400188131.1">
    <property type="nucleotide sequence ID" value="NZ_JBGORX010000005.1"/>
</dbReference>
<dbReference type="CDD" id="cd00154">
    <property type="entry name" value="Rab"/>
    <property type="match status" value="1"/>
</dbReference>
<dbReference type="SMART" id="SM00173">
    <property type="entry name" value="RAS"/>
    <property type="match status" value="1"/>
</dbReference>
<dbReference type="SMART" id="SM00175">
    <property type="entry name" value="RAB"/>
    <property type="match status" value="1"/>
</dbReference>
<dbReference type="PROSITE" id="PS51419">
    <property type="entry name" value="RAB"/>
    <property type="match status" value="1"/>
</dbReference>
<feature type="transmembrane region" description="Helical" evidence="3">
    <location>
        <begin position="226"/>
        <end position="252"/>
    </location>
</feature>
<protein>
    <submittedName>
        <fullName evidence="4">Rab family GTPase</fullName>
    </submittedName>
</protein>
<dbReference type="SMART" id="SM00174">
    <property type="entry name" value="RHO"/>
    <property type="match status" value="1"/>
</dbReference>
<proteinExistence type="predicted"/>
<evidence type="ECO:0000313" key="5">
    <source>
        <dbReference type="Proteomes" id="UP001615550"/>
    </source>
</evidence>
<name>A0ABW8D9C8_9GAMM</name>
<dbReference type="PANTHER" id="PTHR24073">
    <property type="entry name" value="DRAB5-RELATED"/>
    <property type="match status" value="1"/>
</dbReference>
<comment type="caution">
    <text evidence="4">The sequence shown here is derived from an EMBL/GenBank/DDBJ whole genome shotgun (WGS) entry which is preliminary data.</text>
</comment>